<evidence type="ECO:0000256" key="2">
    <source>
        <dbReference type="ARBA" id="ARBA00022692"/>
    </source>
</evidence>
<dbReference type="Proteomes" id="UP000253970">
    <property type="component" value="Unassembled WGS sequence"/>
</dbReference>
<keyword evidence="2 5" id="KW-0812">Transmembrane</keyword>
<evidence type="ECO:0000313" key="8">
    <source>
        <dbReference type="Proteomes" id="UP000253970"/>
    </source>
</evidence>
<evidence type="ECO:0000259" key="6">
    <source>
        <dbReference type="Pfam" id="PF01794"/>
    </source>
</evidence>
<feature type="transmembrane region" description="Helical" evidence="5">
    <location>
        <begin position="95"/>
        <end position="114"/>
    </location>
</feature>
<evidence type="ECO:0000256" key="4">
    <source>
        <dbReference type="ARBA" id="ARBA00023136"/>
    </source>
</evidence>
<feature type="domain" description="Ferric oxidoreductase" evidence="6">
    <location>
        <begin position="64"/>
        <end position="174"/>
    </location>
</feature>
<feature type="transmembrane region" description="Helical" evidence="5">
    <location>
        <begin position="193"/>
        <end position="210"/>
    </location>
</feature>
<comment type="subcellular location">
    <subcellularLocation>
        <location evidence="1">Membrane</location>
        <topology evidence="1">Multi-pass membrane protein</topology>
    </subcellularLocation>
</comment>
<reference evidence="7 8" key="1">
    <citation type="journal article" date="2018" name="Elife">
        <title>Discovery and characterization of a prevalent human gut bacterial enzyme sufficient for the inactivation of a family of plant toxins.</title>
        <authorList>
            <person name="Koppel N."/>
            <person name="Bisanz J.E."/>
            <person name="Pandelia M.E."/>
            <person name="Turnbaugh P.J."/>
            <person name="Balskus E.P."/>
        </authorList>
    </citation>
    <scope>NUCLEOTIDE SEQUENCE [LARGE SCALE GENOMIC DNA]</scope>
    <source>
        <strain evidence="7 8">W1 BHI 6</strain>
    </source>
</reference>
<dbReference type="AlphaFoldDB" id="A0A369MF32"/>
<dbReference type="GO" id="GO:0016020">
    <property type="term" value="C:membrane"/>
    <property type="evidence" value="ECO:0007669"/>
    <property type="project" value="UniProtKB-SubCell"/>
</dbReference>
<protein>
    <recommendedName>
        <fullName evidence="6">Ferric oxidoreductase domain-containing protein</fullName>
    </recommendedName>
</protein>
<evidence type="ECO:0000256" key="5">
    <source>
        <dbReference type="SAM" id="Phobius"/>
    </source>
</evidence>
<name>A0A369MF32_EGGLN</name>
<dbReference type="InterPro" id="IPR013130">
    <property type="entry name" value="Fe3_Rdtase_TM_dom"/>
</dbReference>
<gene>
    <name evidence="7" type="ORF">C1875_09570</name>
</gene>
<evidence type="ECO:0000313" key="7">
    <source>
        <dbReference type="EMBL" id="RDB69576.1"/>
    </source>
</evidence>
<organism evidence="7 8">
    <name type="scientific">Eggerthella lenta</name>
    <name type="common">Eubacterium lentum</name>
    <dbReference type="NCBI Taxonomy" id="84112"/>
    <lineage>
        <taxon>Bacteria</taxon>
        <taxon>Bacillati</taxon>
        <taxon>Actinomycetota</taxon>
        <taxon>Coriobacteriia</taxon>
        <taxon>Eggerthellales</taxon>
        <taxon>Eggerthellaceae</taxon>
        <taxon>Eggerthella</taxon>
    </lineage>
</organism>
<feature type="transmembrane region" description="Helical" evidence="5">
    <location>
        <begin position="126"/>
        <end position="145"/>
    </location>
</feature>
<proteinExistence type="predicted"/>
<evidence type="ECO:0000256" key="3">
    <source>
        <dbReference type="ARBA" id="ARBA00022989"/>
    </source>
</evidence>
<feature type="transmembrane region" description="Helical" evidence="5">
    <location>
        <begin position="58"/>
        <end position="75"/>
    </location>
</feature>
<sequence>MRFLIALVCCIVLIGILAKPLKRHPAPFYIVALALVGLYWFGTTTNTAGGLWPYFMPLMQRCALAFVLFTIVMFVGVLDESSPLRARLMPIRRQLSILGCIFALGHLAFYGVSYVPRLGSAFSGNLGFSLALAALLVLLMAILLVTSFQVVKRRMSAARWKGVQRLAYPFYLLTYVHLVLLLAPSAFAGRETATVSLVAYSVAVGSYAVLRMRRALLHHRAAAPSTALAS</sequence>
<dbReference type="EMBL" id="PPTU01000013">
    <property type="protein sequence ID" value="RDB69576.1"/>
    <property type="molecule type" value="Genomic_DNA"/>
</dbReference>
<comment type="caution">
    <text evidence="7">The sequence shown here is derived from an EMBL/GenBank/DDBJ whole genome shotgun (WGS) entry which is preliminary data.</text>
</comment>
<evidence type="ECO:0000256" key="1">
    <source>
        <dbReference type="ARBA" id="ARBA00004141"/>
    </source>
</evidence>
<feature type="transmembrane region" description="Helical" evidence="5">
    <location>
        <begin position="166"/>
        <end position="187"/>
    </location>
</feature>
<accession>A0A369MF32</accession>
<dbReference type="Pfam" id="PF01794">
    <property type="entry name" value="Ferric_reduct"/>
    <property type="match status" value="1"/>
</dbReference>
<dbReference type="RefSeq" id="WP_114534108.1">
    <property type="nucleotide sequence ID" value="NZ_JAQDVM010000004.1"/>
</dbReference>
<keyword evidence="3 5" id="KW-1133">Transmembrane helix</keyword>
<keyword evidence="4 5" id="KW-0472">Membrane</keyword>